<dbReference type="eggNOG" id="ENOG502TF8I">
    <property type="taxonomic scope" value="Eukaryota"/>
</dbReference>
<dbReference type="OrthoDB" id="5130013at2759"/>
<dbReference type="InterPro" id="IPR021858">
    <property type="entry name" value="Fun_TF"/>
</dbReference>
<keyword evidence="4" id="KW-1185">Reference proteome</keyword>
<dbReference type="OMA" id="EKFWFET"/>
<evidence type="ECO:0000313" key="3">
    <source>
        <dbReference type="EMBL" id="EHK24800.1"/>
    </source>
</evidence>
<evidence type="ECO:0000313" key="4">
    <source>
        <dbReference type="Proteomes" id="UP000007115"/>
    </source>
</evidence>
<dbReference type="PANTHER" id="PTHR37534">
    <property type="entry name" value="TRANSCRIPTIONAL ACTIVATOR PROTEIN UGA3"/>
    <property type="match status" value="1"/>
</dbReference>
<name>G9MKQ3_HYPVG</name>
<dbReference type="Pfam" id="PF11951">
    <property type="entry name" value="Fungal_trans_2"/>
    <property type="match status" value="2"/>
</dbReference>
<organism evidence="3 4">
    <name type="scientific">Hypocrea virens (strain Gv29-8 / FGSC 10586)</name>
    <name type="common">Gliocladium virens</name>
    <name type="synonym">Trichoderma virens</name>
    <dbReference type="NCBI Taxonomy" id="413071"/>
    <lineage>
        <taxon>Eukaryota</taxon>
        <taxon>Fungi</taxon>
        <taxon>Dikarya</taxon>
        <taxon>Ascomycota</taxon>
        <taxon>Pezizomycotina</taxon>
        <taxon>Sordariomycetes</taxon>
        <taxon>Hypocreomycetidae</taxon>
        <taxon>Hypocreales</taxon>
        <taxon>Hypocreaceae</taxon>
        <taxon>Trichoderma</taxon>
    </lineage>
</organism>
<dbReference type="GO" id="GO:0045944">
    <property type="term" value="P:positive regulation of transcription by RNA polymerase II"/>
    <property type="evidence" value="ECO:0007669"/>
    <property type="project" value="TreeGrafter"/>
</dbReference>
<keyword evidence="2" id="KW-0539">Nucleus</keyword>
<protein>
    <recommendedName>
        <fullName evidence="5">C6 transcription factor</fullName>
    </recommendedName>
</protein>
<proteinExistence type="predicted"/>
<dbReference type="AlphaFoldDB" id="G9MKQ3"/>
<reference evidence="3 4" key="1">
    <citation type="journal article" date="2011" name="Genome Biol.">
        <title>Comparative genome sequence analysis underscores mycoparasitism as the ancestral life style of Trichoderma.</title>
        <authorList>
            <person name="Kubicek C.P."/>
            <person name="Herrera-Estrella A."/>
            <person name="Seidl-Seiboth V."/>
            <person name="Martinez D.A."/>
            <person name="Druzhinina I.S."/>
            <person name="Thon M."/>
            <person name="Zeilinger S."/>
            <person name="Casas-Flores S."/>
            <person name="Horwitz B.A."/>
            <person name="Mukherjee P.K."/>
            <person name="Mukherjee M."/>
            <person name="Kredics L."/>
            <person name="Alcaraz L.D."/>
            <person name="Aerts A."/>
            <person name="Antal Z."/>
            <person name="Atanasova L."/>
            <person name="Cervantes-Badillo M.G."/>
            <person name="Challacombe J."/>
            <person name="Chertkov O."/>
            <person name="McCluskey K."/>
            <person name="Coulpier F."/>
            <person name="Deshpande N."/>
            <person name="von Doehren H."/>
            <person name="Ebbole D.J."/>
            <person name="Esquivel-Naranjo E.U."/>
            <person name="Fekete E."/>
            <person name="Flipphi M."/>
            <person name="Glaser F."/>
            <person name="Gomez-Rodriguez E.Y."/>
            <person name="Gruber S."/>
            <person name="Han C."/>
            <person name="Henrissat B."/>
            <person name="Hermosa R."/>
            <person name="Hernandez-Onate M."/>
            <person name="Karaffa L."/>
            <person name="Kosti I."/>
            <person name="Le Crom S."/>
            <person name="Lindquist E."/>
            <person name="Lucas S."/>
            <person name="Luebeck M."/>
            <person name="Luebeck P.S."/>
            <person name="Margeot A."/>
            <person name="Metz B."/>
            <person name="Misra M."/>
            <person name="Nevalainen H."/>
            <person name="Omann M."/>
            <person name="Packer N."/>
            <person name="Perrone G."/>
            <person name="Uresti-Rivera E.E."/>
            <person name="Salamov A."/>
            <person name="Schmoll M."/>
            <person name="Seiboth B."/>
            <person name="Shapiro H."/>
            <person name="Sukno S."/>
            <person name="Tamayo-Ramos J.A."/>
            <person name="Tisch D."/>
            <person name="Wiest A."/>
            <person name="Wilkinson H.H."/>
            <person name="Zhang M."/>
            <person name="Coutinho P.M."/>
            <person name="Kenerley C.M."/>
            <person name="Monte E."/>
            <person name="Baker S.E."/>
            <person name="Grigoriev I.V."/>
        </authorList>
    </citation>
    <scope>NUCLEOTIDE SEQUENCE [LARGE SCALE GENOMIC DNA]</scope>
    <source>
        <strain evidence="4">Gv29-8 / FGSC 10586</strain>
    </source>
</reference>
<evidence type="ECO:0000256" key="2">
    <source>
        <dbReference type="ARBA" id="ARBA00023242"/>
    </source>
</evidence>
<accession>G9MKQ3</accession>
<comment type="caution">
    <text evidence="3">The sequence shown here is derived from an EMBL/GenBank/DDBJ whole genome shotgun (WGS) entry which is preliminary data.</text>
</comment>
<dbReference type="InParanoid" id="G9MKQ3"/>
<evidence type="ECO:0000256" key="1">
    <source>
        <dbReference type="ARBA" id="ARBA00004123"/>
    </source>
</evidence>
<dbReference type="GO" id="GO:0003700">
    <property type="term" value="F:DNA-binding transcription factor activity"/>
    <property type="evidence" value="ECO:0007669"/>
    <property type="project" value="TreeGrafter"/>
</dbReference>
<gene>
    <name evidence="3" type="ORF">TRIVIDRAFT_30233</name>
</gene>
<dbReference type="GO" id="GO:0005634">
    <property type="term" value="C:nucleus"/>
    <property type="evidence" value="ECO:0007669"/>
    <property type="project" value="UniProtKB-SubCell"/>
</dbReference>
<dbReference type="PANTHER" id="PTHR37534:SF8">
    <property type="entry name" value="ZN(II)2CYS6 TRANSCRIPTION FACTOR (EUROFUNG)"/>
    <property type="match status" value="1"/>
</dbReference>
<dbReference type="Proteomes" id="UP000007115">
    <property type="component" value="Unassembled WGS sequence"/>
</dbReference>
<evidence type="ECO:0008006" key="5">
    <source>
        <dbReference type="Google" id="ProtNLM"/>
    </source>
</evidence>
<dbReference type="HOGENOM" id="CLU_020030_0_0_1"/>
<sequence>MHLDDPLMSLLDETTRYYLDYYSRCVCKLFIMYDSTVNPLRNVIAAAFDSPLLLSSIIALSARHMANTGLSFSQGEMVISSTTLTAADRIALRFKHKTLQGLSDAVNNPTLRALDTTATSAFLLMFLDLLESGSGTWNIHLEGVKKIITQIEPPTKPKGTTQGDLNSYIISIRDFITRQIYVIENLGPTYTNPKILSNTSIPLQAVKRPLQKKLEHSYLGCPEYILDALGTFSSCRDFLVSSQPKSEVSLDTRIQKVHYIQELSKLAESYKLGAQIYGRRILDALIGEETTQDHLVRRLIGVIHELKSDANLFKCILWPMVIAGLESHQEMHREFISSCLEKFWLETRCLNVVNTGTILRKLWQWEEREVSTPTHWIFRIGQLGGDWLLV</sequence>
<dbReference type="GeneID" id="25792857"/>
<comment type="subcellular location">
    <subcellularLocation>
        <location evidence="1">Nucleus</location>
    </subcellularLocation>
</comment>
<dbReference type="GO" id="GO:0000976">
    <property type="term" value="F:transcription cis-regulatory region binding"/>
    <property type="evidence" value="ECO:0007669"/>
    <property type="project" value="TreeGrafter"/>
</dbReference>
<dbReference type="VEuPathDB" id="FungiDB:TRIVIDRAFT_30233"/>
<dbReference type="RefSeq" id="XP_013959001.1">
    <property type="nucleotide sequence ID" value="XM_014103526.1"/>
</dbReference>
<dbReference type="EMBL" id="ABDF02000004">
    <property type="protein sequence ID" value="EHK24800.1"/>
    <property type="molecule type" value="Genomic_DNA"/>
</dbReference>